<proteinExistence type="predicted"/>
<dbReference type="EMBL" id="CAJVPY010017736">
    <property type="protein sequence ID" value="CAG8763352.1"/>
    <property type="molecule type" value="Genomic_DNA"/>
</dbReference>
<keyword evidence="2" id="KW-1185">Reference proteome</keyword>
<organism evidence="1 2">
    <name type="scientific">Dentiscutata erythropus</name>
    <dbReference type="NCBI Taxonomy" id="1348616"/>
    <lineage>
        <taxon>Eukaryota</taxon>
        <taxon>Fungi</taxon>
        <taxon>Fungi incertae sedis</taxon>
        <taxon>Mucoromycota</taxon>
        <taxon>Glomeromycotina</taxon>
        <taxon>Glomeromycetes</taxon>
        <taxon>Diversisporales</taxon>
        <taxon>Gigasporaceae</taxon>
        <taxon>Dentiscutata</taxon>
    </lineage>
</organism>
<comment type="caution">
    <text evidence="1">The sequence shown here is derived from an EMBL/GenBank/DDBJ whole genome shotgun (WGS) entry which is preliminary data.</text>
</comment>
<feature type="non-terminal residue" evidence="1">
    <location>
        <position position="56"/>
    </location>
</feature>
<dbReference type="Proteomes" id="UP000789405">
    <property type="component" value="Unassembled WGS sequence"/>
</dbReference>
<dbReference type="AlphaFoldDB" id="A0A9N9NV78"/>
<sequence>MKPKTYIPTENDDKAWNLLPKLLKTTKPRTYIPTKNDGEAWNLLPKLQILEPERKW</sequence>
<evidence type="ECO:0000313" key="2">
    <source>
        <dbReference type="Proteomes" id="UP000789405"/>
    </source>
</evidence>
<name>A0A9N9NV78_9GLOM</name>
<evidence type="ECO:0000313" key="1">
    <source>
        <dbReference type="EMBL" id="CAG8763352.1"/>
    </source>
</evidence>
<protein>
    <submittedName>
        <fullName evidence="1">28730_t:CDS:1</fullName>
    </submittedName>
</protein>
<accession>A0A9N9NV78</accession>
<gene>
    <name evidence="1" type="ORF">DERYTH_LOCUS18024</name>
</gene>
<reference evidence="1" key="1">
    <citation type="submission" date="2021-06" db="EMBL/GenBank/DDBJ databases">
        <authorList>
            <person name="Kallberg Y."/>
            <person name="Tangrot J."/>
            <person name="Rosling A."/>
        </authorList>
    </citation>
    <scope>NUCLEOTIDE SEQUENCE</scope>
    <source>
        <strain evidence="1">MA453B</strain>
    </source>
</reference>